<dbReference type="EMBL" id="MFUG01000009">
    <property type="protein sequence ID" value="OGI76121.1"/>
    <property type="molecule type" value="Genomic_DNA"/>
</dbReference>
<proteinExistence type="predicted"/>
<evidence type="ECO:0000313" key="2">
    <source>
        <dbReference type="Proteomes" id="UP000179275"/>
    </source>
</evidence>
<gene>
    <name evidence="1" type="ORF">A3C67_01605</name>
</gene>
<dbReference type="Proteomes" id="UP000179275">
    <property type="component" value="Unassembled WGS sequence"/>
</dbReference>
<dbReference type="AlphaFoldDB" id="A0A1F6W2J3"/>
<evidence type="ECO:0000313" key="1">
    <source>
        <dbReference type="EMBL" id="OGI76121.1"/>
    </source>
</evidence>
<dbReference type="STRING" id="1801756.A3C67_01605"/>
<accession>A0A1F6W2J3</accession>
<name>A0A1F6W2J3_9BACT</name>
<dbReference type="Gene3D" id="3.30.2310.20">
    <property type="entry name" value="RelE-like"/>
    <property type="match status" value="1"/>
</dbReference>
<sequence>MKILHTNTFSSGLKELPLGVKKLYKKQEDLFVIDWKDPRLHTKKLQGGDPLFSFRITRRYRVLFVFLDKEMALFTSIGHRKDIYE</sequence>
<evidence type="ECO:0008006" key="3">
    <source>
        <dbReference type="Google" id="ProtNLM"/>
    </source>
</evidence>
<organism evidence="1 2">
    <name type="scientific">Candidatus Nomurabacteria bacterium RIFCSPHIGHO2_02_FULL_42_19</name>
    <dbReference type="NCBI Taxonomy" id="1801756"/>
    <lineage>
        <taxon>Bacteria</taxon>
        <taxon>Candidatus Nomuraibacteriota</taxon>
    </lineage>
</organism>
<protein>
    <recommendedName>
        <fullName evidence="3">Addiction module toxin RelE</fullName>
    </recommendedName>
</protein>
<reference evidence="1 2" key="1">
    <citation type="journal article" date="2016" name="Nat. Commun.">
        <title>Thousands of microbial genomes shed light on interconnected biogeochemical processes in an aquifer system.</title>
        <authorList>
            <person name="Anantharaman K."/>
            <person name="Brown C.T."/>
            <person name="Hug L.A."/>
            <person name="Sharon I."/>
            <person name="Castelle C.J."/>
            <person name="Probst A.J."/>
            <person name="Thomas B.C."/>
            <person name="Singh A."/>
            <person name="Wilkins M.J."/>
            <person name="Karaoz U."/>
            <person name="Brodie E.L."/>
            <person name="Williams K.H."/>
            <person name="Hubbard S.S."/>
            <person name="Banfield J.F."/>
        </authorList>
    </citation>
    <scope>NUCLEOTIDE SEQUENCE [LARGE SCALE GENOMIC DNA]</scope>
</reference>
<comment type="caution">
    <text evidence="1">The sequence shown here is derived from an EMBL/GenBank/DDBJ whole genome shotgun (WGS) entry which is preliminary data.</text>
</comment>
<dbReference type="SUPFAM" id="SSF143011">
    <property type="entry name" value="RelE-like"/>
    <property type="match status" value="1"/>
</dbReference>
<dbReference type="InterPro" id="IPR035093">
    <property type="entry name" value="RelE/ParE_toxin_dom_sf"/>
</dbReference>